<dbReference type="Pfam" id="PF12146">
    <property type="entry name" value="Hydrolase_4"/>
    <property type="match status" value="1"/>
</dbReference>
<dbReference type="EMBL" id="QASA01000001">
    <property type="protein sequence ID" value="RDC64958.1"/>
    <property type="molecule type" value="Genomic_DNA"/>
</dbReference>
<feature type="domain" description="Serine aminopeptidase S33" evidence="1">
    <location>
        <begin position="74"/>
        <end position="186"/>
    </location>
</feature>
<reference evidence="2 3" key="1">
    <citation type="submission" date="2018-04" db="EMBL/GenBank/DDBJ databases">
        <title>Adhaeribacter sp. HMF7616 genome sequencing and assembly.</title>
        <authorList>
            <person name="Kang H."/>
            <person name="Kang J."/>
            <person name="Cha I."/>
            <person name="Kim H."/>
            <person name="Joh K."/>
        </authorList>
    </citation>
    <scope>NUCLEOTIDE SEQUENCE [LARGE SCALE GENOMIC DNA]</scope>
    <source>
        <strain evidence="2 3">HMF7616</strain>
    </source>
</reference>
<dbReference type="InterPro" id="IPR052920">
    <property type="entry name" value="DNA-binding_regulatory"/>
</dbReference>
<evidence type="ECO:0000313" key="2">
    <source>
        <dbReference type="EMBL" id="RDC64958.1"/>
    </source>
</evidence>
<dbReference type="InterPro" id="IPR029058">
    <property type="entry name" value="AB_hydrolase_fold"/>
</dbReference>
<keyword evidence="3" id="KW-1185">Reference proteome</keyword>
<comment type="caution">
    <text evidence="2">The sequence shown here is derived from an EMBL/GenBank/DDBJ whole genome shotgun (WGS) entry which is preliminary data.</text>
</comment>
<sequence length="292" mass="32807">MAFFHAYRFTHFVDKAAEKTEQSSNLSAFEKGKTLLLGVNNPRPENNELPLQAFQNITLKSNRSIACWHIKTNHSKGTVILFHGYGGQKSTMLDKSNKFIKLGYSTLLVDFMGSGGSEGNQTTIGFLEAAQVKTCFNYLKDQGESPIYLFGTSMGAVAILKAIKDYSISPKAIILECPFGSMYETVGARFKMMNVPIFPIAGFLVFWGGVQNGYWAFSHNPKEYAKSISCPTLLLYGAQDLKVSRREIKEIYANLNGKKKLKIYLEAGHENYLIKYQKQWLADVQNFLLQNS</sequence>
<evidence type="ECO:0000259" key="1">
    <source>
        <dbReference type="Pfam" id="PF12146"/>
    </source>
</evidence>
<gene>
    <name evidence="2" type="ORF">AHMF7616_03580</name>
</gene>
<protein>
    <recommendedName>
        <fullName evidence="1">Serine aminopeptidase S33 domain-containing protein</fullName>
    </recommendedName>
</protein>
<dbReference type="PANTHER" id="PTHR43358:SF4">
    <property type="entry name" value="ALPHA_BETA HYDROLASE FOLD-1 DOMAIN-CONTAINING PROTEIN"/>
    <property type="match status" value="1"/>
</dbReference>
<accession>A0A369QRZ9</accession>
<dbReference type="InterPro" id="IPR022742">
    <property type="entry name" value="Hydrolase_4"/>
</dbReference>
<dbReference type="Proteomes" id="UP000253919">
    <property type="component" value="Unassembled WGS sequence"/>
</dbReference>
<dbReference type="AlphaFoldDB" id="A0A369QRZ9"/>
<evidence type="ECO:0000313" key="3">
    <source>
        <dbReference type="Proteomes" id="UP000253919"/>
    </source>
</evidence>
<organism evidence="2 3">
    <name type="scientific">Adhaeribacter pallidiroseus</name>
    <dbReference type="NCBI Taxonomy" id="2072847"/>
    <lineage>
        <taxon>Bacteria</taxon>
        <taxon>Pseudomonadati</taxon>
        <taxon>Bacteroidota</taxon>
        <taxon>Cytophagia</taxon>
        <taxon>Cytophagales</taxon>
        <taxon>Hymenobacteraceae</taxon>
        <taxon>Adhaeribacter</taxon>
    </lineage>
</organism>
<dbReference type="PANTHER" id="PTHR43358">
    <property type="entry name" value="ALPHA/BETA-HYDROLASE"/>
    <property type="match status" value="1"/>
</dbReference>
<proteinExistence type="predicted"/>
<name>A0A369QRZ9_9BACT</name>
<dbReference type="SUPFAM" id="SSF53474">
    <property type="entry name" value="alpha/beta-Hydrolases"/>
    <property type="match status" value="1"/>
</dbReference>
<dbReference type="Gene3D" id="3.40.50.1820">
    <property type="entry name" value="alpha/beta hydrolase"/>
    <property type="match status" value="1"/>
</dbReference>